<dbReference type="EC" id="3.4.16.4" evidence="4"/>
<comment type="similarity">
    <text evidence="1">Belongs to the peptidase S13 family.</text>
</comment>
<dbReference type="Gene3D" id="3.40.710.10">
    <property type="entry name" value="DD-peptidase/beta-lactamase superfamily"/>
    <property type="match status" value="1"/>
</dbReference>
<dbReference type="PANTHER" id="PTHR30023">
    <property type="entry name" value="D-ALANYL-D-ALANINE CARBOXYPEPTIDASE"/>
    <property type="match status" value="1"/>
</dbReference>
<keyword evidence="4" id="KW-0645">Protease</keyword>
<evidence type="ECO:0000256" key="2">
    <source>
        <dbReference type="ARBA" id="ARBA00022801"/>
    </source>
</evidence>
<dbReference type="Pfam" id="PF02113">
    <property type="entry name" value="Peptidase_S13"/>
    <property type="match status" value="1"/>
</dbReference>
<dbReference type="InterPro" id="IPR000667">
    <property type="entry name" value="Peptidase_S13"/>
</dbReference>
<dbReference type="RefSeq" id="WP_210218305.1">
    <property type="nucleotide sequence ID" value="NZ_CP072793.1"/>
</dbReference>
<proteinExistence type="inferred from homology"/>
<keyword evidence="3" id="KW-0732">Signal</keyword>
<dbReference type="EMBL" id="CP072793">
    <property type="protein sequence ID" value="QTR52769.1"/>
    <property type="molecule type" value="Genomic_DNA"/>
</dbReference>
<evidence type="ECO:0000313" key="5">
    <source>
        <dbReference type="Proteomes" id="UP000672009"/>
    </source>
</evidence>
<dbReference type="Gene3D" id="3.50.80.20">
    <property type="entry name" value="D-Ala-D-Ala carboxypeptidase C, peptidase S13"/>
    <property type="match status" value="1"/>
</dbReference>
<feature type="chain" id="PRO_5037110291" evidence="3">
    <location>
        <begin position="22"/>
        <end position="493"/>
    </location>
</feature>
<dbReference type="Proteomes" id="UP000672009">
    <property type="component" value="Chromosome"/>
</dbReference>
<dbReference type="GO" id="GO:0006508">
    <property type="term" value="P:proteolysis"/>
    <property type="evidence" value="ECO:0007669"/>
    <property type="project" value="InterPro"/>
</dbReference>
<evidence type="ECO:0000313" key="4">
    <source>
        <dbReference type="EMBL" id="QTR52769.1"/>
    </source>
</evidence>
<reference evidence="4" key="1">
    <citation type="submission" date="2021-04" db="EMBL/GenBank/DDBJ databases">
        <title>Genomics, taxonomy and metabolism of representatives of sulfur bacteria of the genus Thiothrix: Thiothrix fructosivorans QT, Thiothrix unzii A1T and three new species, Thiothrix subterranea sp. nov., Thiothrix litoralis sp. nov. and 'Candidatus Thiothrix anitrata' sp. nov.</title>
        <authorList>
            <person name="Ravin N.V."/>
            <person name="Smolyakov D."/>
            <person name="Rudenko T.S."/>
            <person name="Mardanov A.V."/>
            <person name="Beletsky A.V."/>
            <person name="Markov N.D."/>
            <person name="Fomenkov A.I."/>
            <person name="Roberts R.J."/>
            <person name="Karnachuk O.V."/>
            <person name="Novikov A."/>
            <person name="Grabovich M.Y."/>
        </authorList>
    </citation>
    <scope>NUCLEOTIDE SEQUENCE</scope>
    <source>
        <strain evidence="4">A1</strain>
    </source>
</reference>
<dbReference type="SUPFAM" id="SSF56601">
    <property type="entry name" value="beta-lactamase/transpeptidase-like"/>
    <property type="match status" value="1"/>
</dbReference>
<dbReference type="GO" id="GO:0000270">
    <property type="term" value="P:peptidoglycan metabolic process"/>
    <property type="evidence" value="ECO:0007669"/>
    <property type="project" value="TreeGrafter"/>
</dbReference>
<protein>
    <submittedName>
        <fullName evidence="4">D-alanyl-D-alanine carboxypeptidase/D-alanyl-D-alanine-endopeptidase</fullName>
        <ecNumber evidence="4">3.4.16.4</ecNumber>
    </submittedName>
</protein>
<dbReference type="NCBIfam" id="TIGR00666">
    <property type="entry name" value="PBP4"/>
    <property type="match status" value="1"/>
</dbReference>
<gene>
    <name evidence="4" type="primary">dacB</name>
    <name evidence="4" type="ORF">J9260_13815</name>
</gene>
<dbReference type="KEGG" id="tun:J9260_13815"/>
<sequence>MLKTVFLSGLLSLFTCSAVFAADAPVVLPIPVTAPPQPAELTLIRQQHTTGLPDEIREWMQQNAIPEANLSAYIRDLNANGPLLAHNDSVPRNPASTMKLVTTWAALKLLGPAYTWKTESWLRGELNDGVLTGDLILKGYGDPFLTDEAFREMLHDLQLKGLKEIRGNLVVDNSYFNLPPQDPAAFDGEPSKVYNAPPSALMYNFQAVRFLLEPDALNKRVKVTPFPTIPGLQVDNQLKLSVGGCNKAHYKPGVRREGNVVKLVGSYATGCGQNFILRVLSSPEENVFHAFRDVWHSQGGVFNGQLQTGAVQQTDVRFHTHESRTLGEQIRFVNKWSNNVMARHLFLTTGARSGGEPATLEKARVAMSGVLEQAGINLDGMVVENGSGLSRQERISTRQLGQLLEAAWRDPYMPEFMASMPLLGEDGTLAQRFDGTELRGRSHMKTGTLKDSSAIAGYMLTRSGKRLVIALVHNGSEAGHGLQDALLKWAFEQ</sequence>
<dbReference type="InterPro" id="IPR012338">
    <property type="entry name" value="Beta-lactam/transpept-like"/>
</dbReference>
<organism evidence="4 5">
    <name type="scientific">Thiothrix unzii</name>
    <dbReference type="NCBI Taxonomy" id="111769"/>
    <lineage>
        <taxon>Bacteria</taxon>
        <taxon>Pseudomonadati</taxon>
        <taxon>Pseudomonadota</taxon>
        <taxon>Gammaproteobacteria</taxon>
        <taxon>Thiotrichales</taxon>
        <taxon>Thiotrichaceae</taxon>
        <taxon>Thiothrix</taxon>
    </lineage>
</organism>
<dbReference type="GO" id="GO:0009002">
    <property type="term" value="F:serine-type D-Ala-D-Ala carboxypeptidase activity"/>
    <property type="evidence" value="ECO:0007669"/>
    <property type="project" value="UniProtKB-EC"/>
</dbReference>
<evidence type="ECO:0000256" key="1">
    <source>
        <dbReference type="ARBA" id="ARBA00006096"/>
    </source>
</evidence>
<dbReference type="PANTHER" id="PTHR30023:SF0">
    <property type="entry name" value="PENICILLIN-SENSITIVE CARBOXYPEPTIDASE A"/>
    <property type="match status" value="1"/>
</dbReference>
<name>A0A975F8B9_9GAMM</name>
<feature type="signal peptide" evidence="3">
    <location>
        <begin position="1"/>
        <end position="21"/>
    </location>
</feature>
<keyword evidence="4" id="KW-0121">Carboxypeptidase</keyword>
<dbReference type="PRINTS" id="PR00922">
    <property type="entry name" value="DADACBPTASE3"/>
</dbReference>
<keyword evidence="2 4" id="KW-0378">Hydrolase</keyword>
<keyword evidence="5" id="KW-1185">Reference proteome</keyword>
<accession>A0A975F8B9</accession>
<evidence type="ECO:0000256" key="3">
    <source>
        <dbReference type="SAM" id="SignalP"/>
    </source>
</evidence>
<dbReference type="AlphaFoldDB" id="A0A975F8B9"/>